<feature type="coiled-coil region" evidence="6">
    <location>
        <begin position="463"/>
        <end position="490"/>
    </location>
</feature>
<evidence type="ECO:0000313" key="10">
    <source>
        <dbReference type="Proteomes" id="UP000232323"/>
    </source>
</evidence>
<comment type="similarity">
    <text evidence="5">Belongs to the TRAFAC class myosin-kinesin ATPase superfamily. Kinesin family.</text>
</comment>
<feature type="compositionally biased region" description="Acidic residues" evidence="7">
    <location>
        <begin position="7"/>
        <end position="16"/>
    </location>
</feature>
<evidence type="ECO:0000256" key="2">
    <source>
        <dbReference type="ARBA" id="ARBA00022840"/>
    </source>
</evidence>
<accession>A0A250WZ85</accession>
<keyword evidence="1 5" id="KW-0547">Nucleotide-binding</keyword>
<evidence type="ECO:0000256" key="5">
    <source>
        <dbReference type="PROSITE-ProRule" id="PRU00283"/>
    </source>
</evidence>
<dbReference type="AlphaFoldDB" id="A0A250WZ85"/>
<dbReference type="SUPFAM" id="SSF101967">
    <property type="entry name" value="Adhesin YadA, collagen-binding domain"/>
    <property type="match status" value="1"/>
</dbReference>
<dbReference type="GO" id="GO:0005524">
    <property type="term" value="F:ATP binding"/>
    <property type="evidence" value="ECO:0007669"/>
    <property type="project" value="UniProtKB-UniRule"/>
</dbReference>
<dbReference type="PANTHER" id="PTHR47968:SF75">
    <property type="entry name" value="CENTROMERE-ASSOCIATED PROTEIN E"/>
    <property type="match status" value="1"/>
</dbReference>
<dbReference type="SMART" id="SM00129">
    <property type="entry name" value="KISc"/>
    <property type="match status" value="1"/>
</dbReference>
<feature type="coiled-coil region" evidence="6">
    <location>
        <begin position="833"/>
        <end position="916"/>
    </location>
</feature>
<protein>
    <recommendedName>
        <fullName evidence="8">Kinesin motor domain-containing protein</fullName>
    </recommendedName>
</protein>
<feature type="region of interest" description="Disordered" evidence="7">
    <location>
        <begin position="1013"/>
        <end position="1051"/>
    </location>
</feature>
<organism evidence="9 10">
    <name type="scientific">Chlamydomonas eustigma</name>
    <dbReference type="NCBI Taxonomy" id="1157962"/>
    <lineage>
        <taxon>Eukaryota</taxon>
        <taxon>Viridiplantae</taxon>
        <taxon>Chlorophyta</taxon>
        <taxon>core chlorophytes</taxon>
        <taxon>Chlorophyceae</taxon>
        <taxon>CS clade</taxon>
        <taxon>Chlamydomonadales</taxon>
        <taxon>Chlamydomonadaceae</taxon>
        <taxon>Chlamydomonas</taxon>
    </lineage>
</organism>
<reference evidence="9 10" key="1">
    <citation type="submission" date="2017-08" db="EMBL/GenBank/DDBJ databases">
        <title>Acidophilic green algal genome provides insights into adaptation to an acidic environment.</title>
        <authorList>
            <person name="Hirooka S."/>
            <person name="Hirose Y."/>
            <person name="Kanesaki Y."/>
            <person name="Higuchi S."/>
            <person name="Fujiwara T."/>
            <person name="Onuma R."/>
            <person name="Era A."/>
            <person name="Ohbayashi R."/>
            <person name="Uzuka A."/>
            <person name="Nozaki H."/>
            <person name="Yoshikawa H."/>
            <person name="Miyagishima S.Y."/>
        </authorList>
    </citation>
    <scope>NUCLEOTIDE SEQUENCE [LARGE SCALE GENOMIC DNA]</scope>
    <source>
        <strain evidence="9 10">NIES-2499</strain>
    </source>
</reference>
<dbReference type="Pfam" id="PF00225">
    <property type="entry name" value="Kinesin"/>
    <property type="match status" value="1"/>
</dbReference>
<dbReference type="InterPro" id="IPR027640">
    <property type="entry name" value="Kinesin-like_fam"/>
</dbReference>
<evidence type="ECO:0000256" key="1">
    <source>
        <dbReference type="ARBA" id="ARBA00022741"/>
    </source>
</evidence>
<dbReference type="SUPFAM" id="SSF52540">
    <property type="entry name" value="P-loop containing nucleoside triphosphate hydrolases"/>
    <property type="match status" value="1"/>
</dbReference>
<dbReference type="InterPro" id="IPR019821">
    <property type="entry name" value="Kinesin_motor_CS"/>
</dbReference>
<dbReference type="STRING" id="1157962.A0A250WZ85"/>
<evidence type="ECO:0000256" key="3">
    <source>
        <dbReference type="ARBA" id="ARBA00023054"/>
    </source>
</evidence>
<evidence type="ECO:0000313" key="9">
    <source>
        <dbReference type="EMBL" id="GAX75820.1"/>
    </source>
</evidence>
<dbReference type="GO" id="GO:0007018">
    <property type="term" value="P:microtubule-based movement"/>
    <property type="evidence" value="ECO:0007669"/>
    <property type="project" value="InterPro"/>
</dbReference>
<dbReference type="GO" id="GO:0008017">
    <property type="term" value="F:microtubule binding"/>
    <property type="evidence" value="ECO:0007669"/>
    <property type="project" value="InterPro"/>
</dbReference>
<comment type="caution">
    <text evidence="9">The sequence shown here is derived from an EMBL/GenBank/DDBJ whole genome shotgun (WGS) entry which is preliminary data.</text>
</comment>
<keyword evidence="10" id="KW-1185">Reference proteome</keyword>
<evidence type="ECO:0000256" key="6">
    <source>
        <dbReference type="SAM" id="Coils"/>
    </source>
</evidence>
<feature type="domain" description="Kinesin motor" evidence="8">
    <location>
        <begin position="37"/>
        <end position="366"/>
    </location>
</feature>
<feature type="compositionally biased region" description="Polar residues" evidence="7">
    <location>
        <begin position="696"/>
        <end position="705"/>
    </location>
</feature>
<gene>
    <name evidence="9" type="ORF">CEUSTIGMA_g3263.t1</name>
</gene>
<dbReference type="Gene3D" id="3.40.850.10">
    <property type="entry name" value="Kinesin motor domain"/>
    <property type="match status" value="1"/>
</dbReference>
<dbReference type="GO" id="GO:0003777">
    <property type="term" value="F:microtubule motor activity"/>
    <property type="evidence" value="ECO:0007669"/>
    <property type="project" value="InterPro"/>
</dbReference>
<dbReference type="PROSITE" id="PS00411">
    <property type="entry name" value="KINESIN_MOTOR_1"/>
    <property type="match status" value="1"/>
</dbReference>
<dbReference type="EMBL" id="BEGY01000014">
    <property type="protein sequence ID" value="GAX75820.1"/>
    <property type="molecule type" value="Genomic_DNA"/>
</dbReference>
<feature type="binding site" evidence="5">
    <location>
        <begin position="120"/>
        <end position="127"/>
    </location>
    <ligand>
        <name>ATP</name>
        <dbReference type="ChEBI" id="CHEBI:30616"/>
    </ligand>
</feature>
<proteinExistence type="inferred from homology"/>
<keyword evidence="2 5" id="KW-0067">ATP-binding</keyword>
<dbReference type="Proteomes" id="UP000232323">
    <property type="component" value="Unassembled WGS sequence"/>
</dbReference>
<dbReference type="PROSITE" id="PS50067">
    <property type="entry name" value="KINESIN_MOTOR_2"/>
    <property type="match status" value="1"/>
</dbReference>
<dbReference type="Gene3D" id="2.150.10.10">
    <property type="entry name" value="Serralysin-like metalloprotease, C-terminal"/>
    <property type="match status" value="1"/>
</dbReference>
<keyword evidence="4 5" id="KW-0505">Motor protein</keyword>
<dbReference type="PANTHER" id="PTHR47968">
    <property type="entry name" value="CENTROMERE PROTEIN E"/>
    <property type="match status" value="1"/>
</dbReference>
<feature type="compositionally biased region" description="Low complexity" evidence="7">
    <location>
        <begin position="1018"/>
        <end position="1038"/>
    </location>
</feature>
<evidence type="ECO:0000256" key="7">
    <source>
        <dbReference type="SAM" id="MobiDB-lite"/>
    </source>
</evidence>
<dbReference type="InterPro" id="IPR001752">
    <property type="entry name" value="Kinesin_motor_dom"/>
</dbReference>
<dbReference type="InterPro" id="IPR036961">
    <property type="entry name" value="Kinesin_motor_dom_sf"/>
</dbReference>
<name>A0A250WZ85_9CHLO</name>
<keyword evidence="3 6" id="KW-0175">Coiled coil</keyword>
<dbReference type="InterPro" id="IPR011049">
    <property type="entry name" value="Serralysin-like_metalloprot_C"/>
</dbReference>
<feature type="region of interest" description="Disordered" evidence="7">
    <location>
        <begin position="696"/>
        <end position="724"/>
    </location>
</feature>
<feature type="region of interest" description="Disordered" evidence="7">
    <location>
        <begin position="549"/>
        <end position="624"/>
    </location>
</feature>
<feature type="region of interest" description="Disordered" evidence="7">
    <location>
        <begin position="1"/>
        <end position="30"/>
    </location>
</feature>
<evidence type="ECO:0000256" key="4">
    <source>
        <dbReference type="ARBA" id="ARBA00023175"/>
    </source>
</evidence>
<sequence>MQILEDHVDEEDDQEDFSSRNSQSLNLRGGVQRDKSGITVAVRMRPLSEKEKHRGDHTAWGIDHQQNIGQYDKSGKFIPKFHYDTVFGPESSNGEVYNAIGKPLIGPALQGMNGTIFAYGVTSSGKTHTMIGSDVDPGIVPTIIQDLFTTISSSTTTAGTGGGTVIKHCVHVAMMEIYNEVLNDLLDPSHVNLKVWEDASRGVVVEGLQEDEVTTAEDALAALARGEQHRKVGCTAFNEDSSRSHTICRLRVRTSASATGRSTSSTLCLIDLAGSESAKATSSRGQRMEGSFINKSLLTLGTVINKLAAGHASHIPFRDSKLTRLLQNSLSGSGARIAIICNITPAAAQSEETANTLKFATRAKLVRVAVGVNELALGDAVLVRRYRAEIRELKKQVSLLQAALSATSQHLKSSGMTPTASVNGDVDVDGLGGAELTGGCESHIVADDMISPAAPPDDRPAELNALRYRLELEGKAREQLEQEKSTLEARLGGITLLLLRDSQFMAGGIQARIEAIKAGSSIHTWDTSDAPVAAGSSIHTWDTSDAPVDAGSSIHTWDTSDAPVAAGSDKKVSSEAPVAAGSDKKVSSDAPVDAGSDKKVSSDAPVAAGSDKKVSSDAPAAAGSYKKVSYDAPVDAGSDKKVSSDAPVAAGSDKKVILCVDRKEGILGRRLSGVHDIGQTPYSAYEDKLCSRGPYSNHSDVSQTFDRSHQEGVGGTSQTSAPASSNIAAQHASLFNLPLQMSPQQDISVSAEQQLLQGDVQEEDGSAELLASIMAMQEELAESSLAILCNGQDRGASEVSHHERNASMASIISPRGSVQTGSILGEGDKDLEIQVLLADREVLQDQIVETELQNEQLSAENEQLRQEMQTLSLEKQKTRRVLRELESDMVALRSFKNQKQQEVDELGCQNLQLQEALQVATGTAGPSPVGPLNLEQLGELQRRVAAAAAGGLMGNSSDGHEVLGGGVMQLVQQQPAQVQARLEQLEKLVAGAMAASVARNVTLEAELQRIRRHHHHNSQASLMAAPDAADARSGSSGSKLPVLPVLHHPGR</sequence>
<dbReference type="InterPro" id="IPR027417">
    <property type="entry name" value="P-loop_NTPase"/>
</dbReference>
<evidence type="ECO:0000259" key="8">
    <source>
        <dbReference type="PROSITE" id="PS50067"/>
    </source>
</evidence>
<dbReference type="PRINTS" id="PR00380">
    <property type="entry name" value="KINESINHEAVY"/>
</dbReference>
<dbReference type="OrthoDB" id="3176171at2759"/>